<dbReference type="PROSITE" id="PS50119">
    <property type="entry name" value="ZF_BBOX"/>
    <property type="match status" value="1"/>
</dbReference>
<evidence type="ECO:0000256" key="1">
    <source>
        <dbReference type="ARBA" id="ARBA00022723"/>
    </source>
</evidence>
<dbReference type="KEGG" id="bbel:109487460"/>
<feature type="compositionally biased region" description="Low complexity" evidence="6">
    <location>
        <begin position="351"/>
        <end position="368"/>
    </location>
</feature>
<keyword evidence="2 4" id="KW-0863">Zinc-finger</keyword>
<dbReference type="GO" id="GO:0006513">
    <property type="term" value="P:protein monoubiquitination"/>
    <property type="evidence" value="ECO:0007669"/>
    <property type="project" value="TreeGrafter"/>
</dbReference>
<dbReference type="OrthoDB" id="654191at2759"/>
<dbReference type="Pfam" id="PF00643">
    <property type="entry name" value="zf-B_box"/>
    <property type="match status" value="1"/>
</dbReference>
<feature type="compositionally biased region" description="Polar residues" evidence="6">
    <location>
        <begin position="432"/>
        <end position="442"/>
    </location>
</feature>
<dbReference type="PANTHER" id="PTHR25462:SF229">
    <property type="entry name" value="TRANSCRIPTION INTERMEDIARY FACTOR 1-BETA"/>
    <property type="match status" value="1"/>
</dbReference>
<dbReference type="Gene3D" id="3.30.160.60">
    <property type="entry name" value="Classic Zinc Finger"/>
    <property type="match status" value="1"/>
</dbReference>
<feature type="compositionally biased region" description="Polar residues" evidence="6">
    <location>
        <begin position="493"/>
        <end position="523"/>
    </location>
</feature>
<evidence type="ECO:0000313" key="10">
    <source>
        <dbReference type="RefSeq" id="XP_019647009.1"/>
    </source>
</evidence>
<feature type="domain" description="RING-type" evidence="7">
    <location>
        <begin position="26"/>
        <end position="66"/>
    </location>
</feature>
<keyword evidence="1" id="KW-0479">Metal-binding</keyword>
<evidence type="ECO:0000256" key="3">
    <source>
        <dbReference type="ARBA" id="ARBA00022833"/>
    </source>
</evidence>
<dbReference type="Proteomes" id="UP000515135">
    <property type="component" value="Unplaced"/>
</dbReference>
<dbReference type="InterPro" id="IPR047153">
    <property type="entry name" value="TRIM45/56/19-like"/>
</dbReference>
<gene>
    <name evidence="10" type="primary">LOC109487460</name>
</gene>
<dbReference type="GO" id="GO:0061630">
    <property type="term" value="F:ubiquitin protein ligase activity"/>
    <property type="evidence" value="ECO:0007669"/>
    <property type="project" value="TreeGrafter"/>
</dbReference>
<evidence type="ECO:0000256" key="4">
    <source>
        <dbReference type="PROSITE-ProRule" id="PRU00024"/>
    </source>
</evidence>
<reference evidence="10" key="1">
    <citation type="submission" date="2025-08" db="UniProtKB">
        <authorList>
            <consortium name="RefSeq"/>
        </authorList>
    </citation>
    <scope>IDENTIFICATION</scope>
    <source>
        <tissue evidence="10">Gonad</tissue>
    </source>
</reference>
<keyword evidence="9" id="KW-1185">Reference proteome</keyword>
<feature type="region of interest" description="Disordered" evidence="6">
    <location>
        <begin position="425"/>
        <end position="553"/>
    </location>
</feature>
<accession>A0A6P5ALA8</accession>
<keyword evidence="3" id="KW-0862">Zinc</keyword>
<dbReference type="InterPro" id="IPR013083">
    <property type="entry name" value="Znf_RING/FYVE/PHD"/>
</dbReference>
<sequence>MAEAASSEEGRTSPDYRSLQTNIFDCSICLQMFTRPKVLPCGHTFCKKCLVTYVRGGMFFHCPTCKRKVYLNSEGVESLTDNISLGNLREDFASLAIMEKRYREVGSPVLQTGQSVCSKHGGMEVKYYCPSCEEVVCGECIVDEHNTHGVTRLSKALEKQAEQAEQLMDEGENWIEKVRGKIAETEEAQKMLKKEEGIQNDAVEKSATRMKELLAQAVDKRATDLKKELSTMFASKCVALREQNTELETLLATLLSAVEEVQRCITLGETIPLIQGRKVLQNVIEPLSGKTWSADEQNTTPVFTPNLFNLSGISKMSTFSLGTVQNARKPSTTCTSPSVSPRTVHSAPNPSTSTTTTSTSTSTSSSSSARPVNVPGTRRSLRTVQGDIWPSERPRVLWESTSRFLRQSPETLCAINAFIHNMQKRRDEQNEPDSTFPQTSAEETSEPTPAGAECDPTASDEDRGVRINITPQSPRRQLHPKSKRRGTKVTDAVPTTITVQLLSPPSLPNNSGTSAETSSQPTLEVSIVEDPTATASEEESTSQGAEPCQNSQV</sequence>
<dbReference type="Gene3D" id="3.30.40.10">
    <property type="entry name" value="Zinc/RING finger domain, C3HC4 (zinc finger)"/>
    <property type="match status" value="1"/>
</dbReference>
<dbReference type="InterPro" id="IPR001841">
    <property type="entry name" value="Znf_RING"/>
</dbReference>
<dbReference type="SUPFAM" id="SSF57845">
    <property type="entry name" value="B-box zinc-binding domain"/>
    <property type="match status" value="1"/>
</dbReference>
<evidence type="ECO:0000256" key="2">
    <source>
        <dbReference type="ARBA" id="ARBA00022771"/>
    </source>
</evidence>
<evidence type="ECO:0000259" key="8">
    <source>
        <dbReference type="PROSITE" id="PS50119"/>
    </source>
</evidence>
<name>A0A6P5ALA8_BRABE</name>
<feature type="region of interest" description="Disordered" evidence="6">
    <location>
        <begin position="327"/>
        <end position="386"/>
    </location>
</feature>
<feature type="compositionally biased region" description="Low complexity" evidence="6">
    <location>
        <begin position="330"/>
        <end position="343"/>
    </location>
</feature>
<dbReference type="PROSITE" id="PS00518">
    <property type="entry name" value="ZF_RING_1"/>
    <property type="match status" value="1"/>
</dbReference>
<dbReference type="InterPro" id="IPR000315">
    <property type="entry name" value="Znf_B-box"/>
</dbReference>
<dbReference type="PANTHER" id="PTHR25462">
    <property type="entry name" value="BONUS, ISOFORM C-RELATED"/>
    <property type="match status" value="1"/>
</dbReference>
<keyword evidence="5" id="KW-0175">Coiled coil</keyword>
<protein>
    <submittedName>
        <fullName evidence="10">Tripartite motif-containing protein 3-like</fullName>
    </submittedName>
</protein>
<proteinExistence type="predicted"/>
<evidence type="ECO:0000256" key="6">
    <source>
        <dbReference type="SAM" id="MobiDB-lite"/>
    </source>
</evidence>
<dbReference type="SMART" id="SM00184">
    <property type="entry name" value="RING"/>
    <property type="match status" value="1"/>
</dbReference>
<dbReference type="GeneID" id="109487460"/>
<evidence type="ECO:0000313" key="9">
    <source>
        <dbReference type="Proteomes" id="UP000515135"/>
    </source>
</evidence>
<feature type="domain" description="B box-type" evidence="8">
    <location>
        <begin position="112"/>
        <end position="153"/>
    </location>
</feature>
<dbReference type="SUPFAM" id="SSF57850">
    <property type="entry name" value="RING/U-box"/>
    <property type="match status" value="1"/>
</dbReference>
<dbReference type="SMART" id="SM00336">
    <property type="entry name" value="BBOX"/>
    <property type="match status" value="1"/>
</dbReference>
<organism evidence="9 10">
    <name type="scientific">Branchiostoma belcheri</name>
    <name type="common">Amphioxus</name>
    <dbReference type="NCBI Taxonomy" id="7741"/>
    <lineage>
        <taxon>Eukaryota</taxon>
        <taxon>Metazoa</taxon>
        <taxon>Chordata</taxon>
        <taxon>Cephalochordata</taxon>
        <taxon>Leptocardii</taxon>
        <taxon>Amphioxiformes</taxon>
        <taxon>Branchiostomatidae</taxon>
        <taxon>Branchiostoma</taxon>
    </lineage>
</organism>
<dbReference type="Pfam" id="PF13445">
    <property type="entry name" value="zf-RING_UBOX"/>
    <property type="match status" value="1"/>
</dbReference>
<dbReference type="InterPro" id="IPR027370">
    <property type="entry name" value="Znf-RING_euk"/>
</dbReference>
<dbReference type="RefSeq" id="XP_019647009.1">
    <property type="nucleotide sequence ID" value="XM_019791450.1"/>
</dbReference>
<feature type="compositionally biased region" description="Basic residues" evidence="6">
    <location>
        <begin position="476"/>
        <end position="487"/>
    </location>
</feature>
<dbReference type="GO" id="GO:0008270">
    <property type="term" value="F:zinc ion binding"/>
    <property type="evidence" value="ECO:0007669"/>
    <property type="project" value="UniProtKB-KW"/>
</dbReference>
<feature type="compositionally biased region" description="Polar residues" evidence="6">
    <location>
        <begin position="541"/>
        <end position="553"/>
    </location>
</feature>
<dbReference type="InterPro" id="IPR017907">
    <property type="entry name" value="Znf_RING_CS"/>
</dbReference>
<feature type="coiled-coil region" evidence="5">
    <location>
        <begin position="150"/>
        <end position="195"/>
    </location>
</feature>
<evidence type="ECO:0000256" key="5">
    <source>
        <dbReference type="SAM" id="Coils"/>
    </source>
</evidence>
<dbReference type="PROSITE" id="PS50089">
    <property type="entry name" value="ZF_RING_2"/>
    <property type="match status" value="1"/>
</dbReference>
<evidence type="ECO:0000259" key="7">
    <source>
        <dbReference type="PROSITE" id="PS50089"/>
    </source>
</evidence>
<dbReference type="AlphaFoldDB" id="A0A6P5ALA8"/>